<reference evidence="11" key="1">
    <citation type="submission" date="2023-07" db="EMBL/GenBank/DDBJ databases">
        <title>30 novel species of actinomycetes from the DSMZ collection.</title>
        <authorList>
            <person name="Nouioui I."/>
        </authorList>
    </citation>
    <scope>NUCLEOTIDE SEQUENCE [LARGE SCALE GENOMIC DNA]</scope>
    <source>
        <strain evidence="11">DSM 41982</strain>
    </source>
</reference>
<feature type="region of interest" description="Disordered" evidence="8">
    <location>
        <begin position="1"/>
        <end position="27"/>
    </location>
</feature>
<feature type="transmembrane region" description="Helical" evidence="7">
    <location>
        <begin position="231"/>
        <end position="252"/>
    </location>
</feature>
<keyword evidence="2 7" id="KW-0813">Transport</keyword>
<evidence type="ECO:0000256" key="5">
    <source>
        <dbReference type="ARBA" id="ARBA00022989"/>
    </source>
</evidence>
<evidence type="ECO:0000256" key="1">
    <source>
        <dbReference type="ARBA" id="ARBA00004651"/>
    </source>
</evidence>
<evidence type="ECO:0000313" key="10">
    <source>
        <dbReference type="EMBL" id="MDT0415547.1"/>
    </source>
</evidence>
<dbReference type="Proteomes" id="UP001183607">
    <property type="component" value="Unassembled WGS sequence"/>
</dbReference>
<dbReference type="GO" id="GO:0005886">
    <property type="term" value="C:plasma membrane"/>
    <property type="evidence" value="ECO:0007669"/>
    <property type="project" value="UniProtKB-SubCell"/>
</dbReference>
<feature type="transmembrane region" description="Helical" evidence="7">
    <location>
        <begin position="287"/>
        <end position="304"/>
    </location>
</feature>
<dbReference type="InterPro" id="IPR035906">
    <property type="entry name" value="MetI-like_sf"/>
</dbReference>
<evidence type="ECO:0000256" key="8">
    <source>
        <dbReference type="SAM" id="MobiDB-lite"/>
    </source>
</evidence>
<dbReference type="PANTHER" id="PTHR43744:SF12">
    <property type="entry name" value="ABC TRANSPORTER PERMEASE PROTEIN MG189-RELATED"/>
    <property type="match status" value="1"/>
</dbReference>
<dbReference type="SUPFAM" id="SSF161098">
    <property type="entry name" value="MetI-like"/>
    <property type="match status" value="1"/>
</dbReference>
<dbReference type="PANTHER" id="PTHR43744">
    <property type="entry name" value="ABC TRANSPORTER PERMEASE PROTEIN MG189-RELATED-RELATED"/>
    <property type="match status" value="1"/>
</dbReference>
<comment type="subcellular location">
    <subcellularLocation>
        <location evidence="1 7">Cell membrane</location>
        <topology evidence="1 7">Multi-pass membrane protein</topology>
    </subcellularLocation>
</comment>
<feature type="transmembrane region" description="Helical" evidence="7">
    <location>
        <begin position="186"/>
        <end position="202"/>
    </location>
</feature>
<feature type="transmembrane region" description="Helical" evidence="7">
    <location>
        <begin position="147"/>
        <end position="166"/>
    </location>
</feature>
<keyword evidence="3" id="KW-1003">Cell membrane</keyword>
<evidence type="ECO:0000259" key="9">
    <source>
        <dbReference type="PROSITE" id="PS50928"/>
    </source>
</evidence>
<comment type="caution">
    <text evidence="10">The sequence shown here is derived from an EMBL/GenBank/DDBJ whole genome shotgun (WGS) entry which is preliminary data.</text>
</comment>
<feature type="transmembrane region" description="Helical" evidence="7">
    <location>
        <begin position="116"/>
        <end position="135"/>
    </location>
</feature>
<dbReference type="EMBL" id="JAVRER010000009">
    <property type="protein sequence ID" value="MDT0415547.1"/>
    <property type="molecule type" value="Genomic_DNA"/>
</dbReference>
<evidence type="ECO:0000256" key="7">
    <source>
        <dbReference type="RuleBase" id="RU363032"/>
    </source>
</evidence>
<accession>A0ABD5E4K6</accession>
<evidence type="ECO:0000256" key="3">
    <source>
        <dbReference type="ARBA" id="ARBA00022475"/>
    </source>
</evidence>
<evidence type="ECO:0000256" key="6">
    <source>
        <dbReference type="ARBA" id="ARBA00023136"/>
    </source>
</evidence>
<evidence type="ECO:0000256" key="2">
    <source>
        <dbReference type="ARBA" id="ARBA00022448"/>
    </source>
</evidence>
<dbReference type="Gene3D" id="1.10.3720.10">
    <property type="entry name" value="MetI-like"/>
    <property type="match status" value="1"/>
</dbReference>
<dbReference type="CDD" id="cd06261">
    <property type="entry name" value="TM_PBP2"/>
    <property type="match status" value="1"/>
</dbReference>
<comment type="similarity">
    <text evidence="7">Belongs to the binding-protein-dependent transport system permease family.</text>
</comment>
<gene>
    <name evidence="10" type="ORF">RM574_08585</name>
</gene>
<feature type="domain" description="ABC transmembrane type-1" evidence="9">
    <location>
        <begin position="112"/>
        <end position="308"/>
    </location>
</feature>
<dbReference type="InterPro" id="IPR000515">
    <property type="entry name" value="MetI-like"/>
</dbReference>
<keyword evidence="5 7" id="KW-1133">Transmembrane helix</keyword>
<name>A0ABD5E4K6_9ACTN</name>
<keyword evidence="6 7" id="KW-0472">Membrane</keyword>
<proteinExistence type="inferred from homology"/>
<evidence type="ECO:0000313" key="11">
    <source>
        <dbReference type="Proteomes" id="UP001183607"/>
    </source>
</evidence>
<evidence type="ECO:0000256" key="4">
    <source>
        <dbReference type="ARBA" id="ARBA00022692"/>
    </source>
</evidence>
<dbReference type="Pfam" id="PF00528">
    <property type="entry name" value="BPD_transp_1"/>
    <property type="match status" value="1"/>
</dbReference>
<feature type="transmembrane region" description="Helical" evidence="7">
    <location>
        <begin position="47"/>
        <end position="72"/>
    </location>
</feature>
<sequence length="319" mass="35076">MTAVLPPTEAAPVPPTRRDRRRKKRENGPSIRTLVSPLALASTKGKVLYWTFFTLIVIAFALAFLFPVYWMVTGAAKPAGELTRTPPTLFPEHWKFSNYTDAWDQMDLPTHLWNTVVQAVGAWALQIVFCTAAAYSLSKLKPAFGKVVLGGILATLMVPAQAMLVPKYLTVADLPLIHVSLLNDPLGIWLPAVANAFNLYLLKNFFDQIPRDVLEAAEIDGAGKLRQLWSILLPMSRPVLAVVSILGLVAVWQDFLWPLMVFSDTDKQPISVALVQFSQNISQSTQIGAMVIASIPMLLVFLVFQRHIIAGISAGSTKG</sequence>
<dbReference type="AlphaFoldDB" id="A0ABD5E4K6"/>
<dbReference type="PROSITE" id="PS50928">
    <property type="entry name" value="ABC_TM1"/>
    <property type="match status" value="1"/>
</dbReference>
<keyword evidence="4 7" id="KW-0812">Transmembrane</keyword>
<dbReference type="RefSeq" id="WP_254667392.1">
    <property type="nucleotide sequence ID" value="NZ_JAVRER010000009.1"/>
</dbReference>
<protein>
    <submittedName>
        <fullName evidence="10">Carbohydrate ABC transporter permease</fullName>
    </submittedName>
</protein>
<organism evidence="10 11">
    <name type="scientific">Streptomyces evansiae</name>
    <dbReference type="NCBI Taxonomy" id="3075535"/>
    <lineage>
        <taxon>Bacteria</taxon>
        <taxon>Bacillati</taxon>
        <taxon>Actinomycetota</taxon>
        <taxon>Actinomycetes</taxon>
        <taxon>Kitasatosporales</taxon>
        <taxon>Streptomycetaceae</taxon>
        <taxon>Streptomyces</taxon>
    </lineage>
</organism>